<comment type="similarity">
    <text evidence="2">Belongs to the SUA5 family.</text>
</comment>
<protein>
    <recommendedName>
        <fullName evidence="10">L-threonylcarbamoyladenylate synthase</fullName>
        <ecNumber evidence="3">2.7.7.87</ecNumber>
    </recommendedName>
    <alternativeName>
        <fullName evidence="10">L-threonylcarbamoyladenylate synthase</fullName>
    </alternativeName>
</protein>
<evidence type="ECO:0000259" key="12">
    <source>
        <dbReference type="PROSITE" id="PS51163"/>
    </source>
</evidence>
<keyword evidence="4" id="KW-0963">Cytoplasm</keyword>
<accession>A0A3B0SJT8</accession>
<evidence type="ECO:0000256" key="1">
    <source>
        <dbReference type="ARBA" id="ARBA00004496"/>
    </source>
</evidence>
<feature type="domain" description="YrdC-like" evidence="12">
    <location>
        <begin position="8"/>
        <end position="192"/>
    </location>
</feature>
<evidence type="ECO:0000256" key="6">
    <source>
        <dbReference type="ARBA" id="ARBA00022694"/>
    </source>
</evidence>
<dbReference type="Pfam" id="PF01300">
    <property type="entry name" value="Sua5_yciO_yrdC"/>
    <property type="match status" value="1"/>
</dbReference>
<reference evidence="13" key="1">
    <citation type="submission" date="2018-06" db="EMBL/GenBank/DDBJ databases">
        <authorList>
            <person name="Zhirakovskaya E."/>
        </authorList>
    </citation>
    <scope>NUCLEOTIDE SEQUENCE</scope>
</reference>
<dbReference type="NCBIfam" id="TIGR00057">
    <property type="entry name" value="L-threonylcarbamoyladenylate synthase"/>
    <property type="match status" value="1"/>
</dbReference>
<proteinExistence type="inferred from homology"/>
<evidence type="ECO:0000256" key="5">
    <source>
        <dbReference type="ARBA" id="ARBA00022679"/>
    </source>
</evidence>
<keyword evidence="7" id="KW-0548">Nucleotidyltransferase</keyword>
<dbReference type="GO" id="GO:0005737">
    <property type="term" value="C:cytoplasm"/>
    <property type="evidence" value="ECO:0007669"/>
    <property type="project" value="UniProtKB-SubCell"/>
</dbReference>
<keyword evidence="8" id="KW-0547">Nucleotide-binding</keyword>
<dbReference type="PANTHER" id="PTHR17490">
    <property type="entry name" value="SUA5"/>
    <property type="match status" value="1"/>
</dbReference>
<comment type="subcellular location">
    <subcellularLocation>
        <location evidence="1">Cytoplasm</location>
    </subcellularLocation>
</comment>
<evidence type="ECO:0000256" key="8">
    <source>
        <dbReference type="ARBA" id="ARBA00022741"/>
    </source>
</evidence>
<keyword evidence="9" id="KW-0067">ATP-binding</keyword>
<keyword evidence="5" id="KW-0808">Transferase</keyword>
<dbReference type="GO" id="GO:0000049">
    <property type="term" value="F:tRNA binding"/>
    <property type="evidence" value="ECO:0007669"/>
    <property type="project" value="TreeGrafter"/>
</dbReference>
<evidence type="ECO:0000256" key="11">
    <source>
        <dbReference type="ARBA" id="ARBA00048366"/>
    </source>
</evidence>
<evidence type="ECO:0000256" key="2">
    <source>
        <dbReference type="ARBA" id="ARBA00007663"/>
    </source>
</evidence>
<dbReference type="GO" id="GO:0008033">
    <property type="term" value="P:tRNA processing"/>
    <property type="evidence" value="ECO:0007669"/>
    <property type="project" value="UniProtKB-KW"/>
</dbReference>
<evidence type="ECO:0000256" key="3">
    <source>
        <dbReference type="ARBA" id="ARBA00012584"/>
    </source>
</evidence>
<dbReference type="InterPro" id="IPR050156">
    <property type="entry name" value="TC-AMP_synthase_SUA5"/>
</dbReference>
<evidence type="ECO:0000313" key="13">
    <source>
        <dbReference type="EMBL" id="VAW06501.1"/>
    </source>
</evidence>
<evidence type="ECO:0000256" key="10">
    <source>
        <dbReference type="ARBA" id="ARBA00029774"/>
    </source>
</evidence>
<evidence type="ECO:0000256" key="7">
    <source>
        <dbReference type="ARBA" id="ARBA00022695"/>
    </source>
</evidence>
<name>A0A3B0SJT8_9ZZZZ</name>
<dbReference type="EMBL" id="UOEI01000474">
    <property type="protein sequence ID" value="VAW06501.1"/>
    <property type="molecule type" value="Genomic_DNA"/>
</dbReference>
<dbReference type="GO" id="GO:0006450">
    <property type="term" value="P:regulation of translational fidelity"/>
    <property type="evidence" value="ECO:0007669"/>
    <property type="project" value="TreeGrafter"/>
</dbReference>
<dbReference type="InterPro" id="IPR017945">
    <property type="entry name" value="DHBP_synth_RibB-like_a/b_dom"/>
</dbReference>
<dbReference type="PROSITE" id="PS51163">
    <property type="entry name" value="YRDC"/>
    <property type="match status" value="1"/>
</dbReference>
<evidence type="ECO:0000256" key="4">
    <source>
        <dbReference type="ARBA" id="ARBA00022490"/>
    </source>
</evidence>
<dbReference type="Gene3D" id="3.90.870.10">
    <property type="entry name" value="DHBP synthase"/>
    <property type="match status" value="1"/>
</dbReference>
<dbReference type="EC" id="2.7.7.87" evidence="3"/>
<evidence type="ECO:0000256" key="9">
    <source>
        <dbReference type="ARBA" id="ARBA00022840"/>
    </source>
</evidence>
<dbReference type="GO" id="GO:0005524">
    <property type="term" value="F:ATP binding"/>
    <property type="evidence" value="ECO:0007669"/>
    <property type="project" value="UniProtKB-KW"/>
</dbReference>
<sequence length="194" mass="20379">MSEQQGGTLDVSVAVRAIKRGEIVGVPTDTVYGLAVDLYDEAALERLYELKGRHEGKPVAILVSSLEQGLLLGAMSDRALELAELHWPGAVTLVVPRLDTAPPWLGDPQRRTVALRCPDHQVALDLLSQAGPLAVSSANRSDGSPAKGAEEAEAIFGGEVLTYLPGDAGGGSPSTLVDLTQPSEVVLREGPVRL</sequence>
<dbReference type="GO" id="GO:0003725">
    <property type="term" value="F:double-stranded RNA binding"/>
    <property type="evidence" value="ECO:0007669"/>
    <property type="project" value="InterPro"/>
</dbReference>
<organism evidence="13">
    <name type="scientific">hydrothermal vent metagenome</name>
    <dbReference type="NCBI Taxonomy" id="652676"/>
    <lineage>
        <taxon>unclassified sequences</taxon>
        <taxon>metagenomes</taxon>
        <taxon>ecological metagenomes</taxon>
    </lineage>
</organism>
<dbReference type="PANTHER" id="PTHR17490:SF16">
    <property type="entry name" value="THREONYLCARBAMOYL-AMP SYNTHASE"/>
    <property type="match status" value="1"/>
</dbReference>
<comment type="catalytic activity">
    <reaction evidence="11">
        <text>L-threonine + hydrogencarbonate + ATP = L-threonylcarbamoyladenylate + diphosphate + H2O</text>
        <dbReference type="Rhea" id="RHEA:36407"/>
        <dbReference type="ChEBI" id="CHEBI:15377"/>
        <dbReference type="ChEBI" id="CHEBI:17544"/>
        <dbReference type="ChEBI" id="CHEBI:30616"/>
        <dbReference type="ChEBI" id="CHEBI:33019"/>
        <dbReference type="ChEBI" id="CHEBI:57926"/>
        <dbReference type="ChEBI" id="CHEBI:73682"/>
        <dbReference type="EC" id="2.7.7.87"/>
    </reaction>
</comment>
<dbReference type="InterPro" id="IPR006070">
    <property type="entry name" value="Sua5-like_dom"/>
</dbReference>
<dbReference type="AlphaFoldDB" id="A0A3B0SJT8"/>
<dbReference type="GO" id="GO:0061710">
    <property type="term" value="F:L-threonylcarbamoyladenylate synthase"/>
    <property type="evidence" value="ECO:0007669"/>
    <property type="project" value="UniProtKB-EC"/>
</dbReference>
<dbReference type="SUPFAM" id="SSF55821">
    <property type="entry name" value="YrdC/RibB"/>
    <property type="match status" value="1"/>
</dbReference>
<keyword evidence="6" id="KW-0819">tRNA processing</keyword>
<gene>
    <name evidence="13" type="ORF">MNBD_ACTINO01-2483</name>
</gene>